<feature type="domain" description="DNA primase/nucleoside triphosphatase C-terminal" evidence="1">
    <location>
        <begin position="4"/>
        <end position="63"/>
    </location>
</feature>
<sequence length="79" mass="9510">MIEKFIEENIESDVKSFETIDDLYKRYLCFCEVNGLEALTKRMLNNRLSKLNVGVRHKRMRNYSLEYDRQGVKLLPCKY</sequence>
<proteinExistence type="predicted"/>
<keyword evidence="3" id="KW-1185">Reference proteome</keyword>
<accession>A0A0A3IV93</accession>
<comment type="caution">
    <text evidence="2">The sequence shown here is derived from an EMBL/GenBank/DDBJ whole genome shotgun (WGS) entry which is preliminary data.</text>
</comment>
<dbReference type="EMBL" id="JPVP01000037">
    <property type="protein sequence ID" value="KGR88704.1"/>
    <property type="molecule type" value="Genomic_DNA"/>
</dbReference>
<dbReference type="RefSeq" id="WP_036150339.1">
    <property type="nucleotide sequence ID" value="NZ_AVCX01000026.1"/>
</dbReference>
<name>A0A0A3IV93_9BACI</name>
<dbReference type="AlphaFoldDB" id="A0A0A3IV93"/>
<protein>
    <recommendedName>
        <fullName evidence="1">DNA primase/nucleoside triphosphatase C-terminal domain-containing protein</fullName>
    </recommendedName>
</protein>
<gene>
    <name evidence="2" type="ORF">CD32_01165</name>
</gene>
<reference evidence="2 3" key="1">
    <citation type="submission" date="2014-02" db="EMBL/GenBank/DDBJ databases">
        <title>Draft genome sequence of Lysinibacillus odysseyi NBRC 100172.</title>
        <authorList>
            <person name="Zhang F."/>
            <person name="Wang G."/>
            <person name="Zhang L."/>
        </authorList>
    </citation>
    <scope>NUCLEOTIDE SEQUENCE [LARGE SCALE GENOMIC DNA]</scope>
    <source>
        <strain evidence="2 3">NBRC 100172</strain>
    </source>
</reference>
<evidence type="ECO:0000259" key="1">
    <source>
        <dbReference type="Pfam" id="PF03288"/>
    </source>
</evidence>
<evidence type="ECO:0000313" key="2">
    <source>
        <dbReference type="EMBL" id="KGR88704.1"/>
    </source>
</evidence>
<dbReference type="Proteomes" id="UP000030437">
    <property type="component" value="Unassembled WGS sequence"/>
</dbReference>
<dbReference type="STRING" id="1220589.CD32_01165"/>
<organism evidence="2 3">
    <name type="scientific">Lysinibacillus odysseyi 34hs-1 = NBRC 100172</name>
    <dbReference type="NCBI Taxonomy" id="1220589"/>
    <lineage>
        <taxon>Bacteria</taxon>
        <taxon>Bacillati</taxon>
        <taxon>Bacillota</taxon>
        <taxon>Bacilli</taxon>
        <taxon>Bacillales</taxon>
        <taxon>Bacillaceae</taxon>
        <taxon>Lysinibacillus</taxon>
    </lineage>
</organism>
<dbReference type="InterPro" id="IPR004968">
    <property type="entry name" value="DNA_primase/NTPase_C"/>
</dbReference>
<dbReference type="Pfam" id="PF03288">
    <property type="entry name" value="Pox_D5"/>
    <property type="match status" value="1"/>
</dbReference>
<evidence type="ECO:0000313" key="3">
    <source>
        <dbReference type="Proteomes" id="UP000030437"/>
    </source>
</evidence>